<sequence length="80" mass="9550">MASISHSNDCNCYGTFEFTFQTRYTNLETPSNEEMNRVSLICNSCVKKIKTRQSMLFGHRMRRKRFKTFGDNRQITEKER</sequence>
<protein>
    <submittedName>
        <fullName evidence="1">Uncharacterized protein</fullName>
    </submittedName>
</protein>
<name>A0A0B6ZTX3_9EUPU</name>
<reference evidence="1" key="1">
    <citation type="submission" date="2014-12" db="EMBL/GenBank/DDBJ databases">
        <title>Insight into the proteome of Arion vulgaris.</title>
        <authorList>
            <person name="Aradska J."/>
            <person name="Bulat T."/>
            <person name="Smidak R."/>
            <person name="Sarate P."/>
            <person name="Gangsoo J."/>
            <person name="Sialana F."/>
            <person name="Bilban M."/>
            <person name="Lubec G."/>
        </authorList>
    </citation>
    <scope>NUCLEOTIDE SEQUENCE</scope>
    <source>
        <tissue evidence="1">Skin</tissue>
    </source>
</reference>
<gene>
    <name evidence="1" type="primary">ORF79905</name>
</gene>
<evidence type="ECO:0000313" key="1">
    <source>
        <dbReference type="EMBL" id="CEK71807.1"/>
    </source>
</evidence>
<organism evidence="1">
    <name type="scientific">Arion vulgaris</name>
    <dbReference type="NCBI Taxonomy" id="1028688"/>
    <lineage>
        <taxon>Eukaryota</taxon>
        <taxon>Metazoa</taxon>
        <taxon>Spiralia</taxon>
        <taxon>Lophotrochozoa</taxon>
        <taxon>Mollusca</taxon>
        <taxon>Gastropoda</taxon>
        <taxon>Heterobranchia</taxon>
        <taxon>Euthyneura</taxon>
        <taxon>Panpulmonata</taxon>
        <taxon>Eupulmonata</taxon>
        <taxon>Stylommatophora</taxon>
        <taxon>Helicina</taxon>
        <taxon>Arionoidea</taxon>
        <taxon>Arionidae</taxon>
        <taxon>Arion</taxon>
    </lineage>
</organism>
<accession>A0A0B6ZTX3</accession>
<proteinExistence type="predicted"/>
<dbReference type="AlphaFoldDB" id="A0A0B6ZTX3"/>
<dbReference type="EMBL" id="HACG01024942">
    <property type="protein sequence ID" value="CEK71807.1"/>
    <property type="molecule type" value="Transcribed_RNA"/>
</dbReference>